<dbReference type="Pfam" id="PF01156">
    <property type="entry name" value="IU_nuc_hydro"/>
    <property type="match status" value="1"/>
</dbReference>
<feature type="chain" id="PRO_5044771141" description="Inosine/uridine-preferring nucleoside hydrolase domain-containing protein" evidence="2">
    <location>
        <begin position="20"/>
        <end position="326"/>
    </location>
</feature>
<evidence type="ECO:0000259" key="3">
    <source>
        <dbReference type="Pfam" id="PF01156"/>
    </source>
</evidence>
<dbReference type="Proteomes" id="UP001627154">
    <property type="component" value="Unassembled WGS sequence"/>
</dbReference>
<feature type="signal peptide" evidence="2">
    <location>
        <begin position="1"/>
        <end position="19"/>
    </location>
</feature>
<dbReference type="InterPro" id="IPR052775">
    <property type="entry name" value="IUN_hydrolase"/>
</dbReference>
<dbReference type="InterPro" id="IPR001910">
    <property type="entry name" value="Inosine/uridine_hydrolase_dom"/>
</dbReference>
<dbReference type="AlphaFoldDB" id="A0ABD2XA96"/>
<comment type="caution">
    <text evidence="4">The sequence shown here is derived from an EMBL/GenBank/DDBJ whole genome shotgun (WGS) entry which is preliminary data.</text>
</comment>
<dbReference type="PANTHER" id="PTHR46190:SF1">
    <property type="entry name" value="SI:CH211-201H21.5"/>
    <property type="match status" value="1"/>
</dbReference>
<keyword evidence="5" id="KW-1185">Reference proteome</keyword>
<feature type="domain" description="Inosine/uridine-preferring nucleoside hydrolase" evidence="3">
    <location>
        <begin position="26"/>
        <end position="317"/>
    </location>
</feature>
<dbReference type="Gene3D" id="3.90.245.10">
    <property type="entry name" value="Ribonucleoside hydrolase-like"/>
    <property type="match status" value="1"/>
</dbReference>
<evidence type="ECO:0000313" key="4">
    <source>
        <dbReference type="EMBL" id="KAL3401697.1"/>
    </source>
</evidence>
<dbReference type="SUPFAM" id="SSF53590">
    <property type="entry name" value="Nucleoside hydrolase"/>
    <property type="match status" value="1"/>
</dbReference>
<comment type="similarity">
    <text evidence="1">Belongs to the IUNH family.</text>
</comment>
<protein>
    <recommendedName>
        <fullName evidence="3">Inosine/uridine-preferring nucleoside hydrolase domain-containing protein</fullName>
    </recommendedName>
</protein>
<sequence length="326" mass="36350">MDLKIIFTLLGILTSHIHAVPNRMKLLIDTDAGSDDAVALMLALKASDMVDVVAITCTYGNALEKNVEENVLKILTVAGRNDVPVYSGSKKPLKSTYQPTNFFGKDGMGDIKFNKKITAKVDRSMTAPEAMSHYAKLYPKQLNIVLLGPLTNIAKAVQLDTQLAENVKQFWSMGSCPLGIGARAPDFNYGLDPESVHSFFKNIKHAPITVFPGCTRRKHKIDMSWRANVLGSKTKSEVIDFLNKVERIPLKTGNGEWIPDDALALSSAIWPQKIITEKKKVEIVPIPEGIHKGFVMLKKLSKNKNVEFVENYNHRIFLSKLLKYLK</sequence>
<reference evidence="4 5" key="1">
    <citation type="journal article" date="2024" name="bioRxiv">
        <title>A reference genome for Trichogramma kaykai: A tiny desert-dwelling parasitoid wasp with competing sex-ratio distorters.</title>
        <authorList>
            <person name="Culotta J."/>
            <person name="Lindsey A.R."/>
        </authorList>
    </citation>
    <scope>NUCLEOTIDE SEQUENCE [LARGE SCALE GENOMIC DNA]</scope>
    <source>
        <strain evidence="4 5">KSX58</strain>
    </source>
</reference>
<evidence type="ECO:0000256" key="1">
    <source>
        <dbReference type="ARBA" id="ARBA00009176"/>
    </source>
</evidence>
<accession>A0ABD2XA96</accession>
<organism evidence="4 5">
    <name type="scientific">Trichogramma kaykai</name>
    <dbReference type="NCBI Taxonomy" id="54128"/>
    <lineage>
        <taxon>Eukaryota</taxon>
        <taxon>Metazoa</taxon>
        <taxon>Ecdysozoa</taxon>
        <taxon>Arthropoda</taxon>
        <taxon>Hexapoda</taxon>
        <taxon>Insecta</taxon>
        <taxon>Pterygota</taxon>
        <taxon>Neoptera</taxon>
        <taxon>Endopterygota</taxon>
        <taxon>Hymenoptera</taxon>
        <taxon>Apocrita</taxon>
        <taxon>Proctotrupomorpha</taxon>
        <taxon>Chalcidoidea</taxon>
        <taxon>Trichogrammatidae</taxon>
        <taxon>Trichogramma</taxon>
    </lineage>
</organism>
<evidence type="ECO:0000256" key="2">
    <source>
        <dbReference type="SAM" id="SignalP"/>
    </source>
</evidence>
<dbReference type="EMBL" id="JBJJXI010000043">
    <property type="protein sequence ID" value="KAL3401697.1"/>
    <property type="molecule type" value="Genomic_DNA"/>
</dbReference>
<name>A0ABD2XA96_9HYME</name>
<gene>
    <name evidence="4" type="ORF">TKK_005063</name>
</gene>
<evidence type="ECO:0000313" key="5">
    <source>
        <dbReference type="Proteomes" id="UP001627154"/>
    </source>
</evidence>
<dbReference type="GO" id="GO:0016799">
    <property type="term" value="F:hydrolase activity, hydrolyzing N-glycosyl compounds"/>
    <property type="evidence" value="ECO:0007669"/>
    <property type="project" value="UniProtKB-ARBA"/>
</dbReference>
<proteinExistence type="inferred from homology"/>
<dbReference type="InterPro" id="IPR036452">
    <property type="entry name" value="Ribo_hydro-like"/>
</dbReference>
<keyword evidence="2" id="KW-0732">Signal</keyword>
<dbReference type="PANTHER" id="PTHR46190">
    <property type="entry name" value="SI:CH211-201H21.5-RELATED"/>
    <property type="match status" value="1"/>
</dbReference>